<dbReference type="AlphaFoldDB" id="A0A9P3GLH0"/>
<accession>A0A9P3GLH0</accession>
<gene>
    <name evidence="1" type="ORF">PsYK624_137380</name>
</gene>
<dbReference type="EMBL" id="BPQB01000073">
    <property type="protein sequence ID" value="GJE97517.1"/>
    <property type="molecule type" value="Genomic_DNA"/>
</dbReference>
<name>A0A9P3GLH0_9APHY</name>
<protein>
    <submittedName>
        <fullName evidence="1">Uncharacterized protein</fullName>
    </submittedName>
</protein>
<sequence>MRGWIDHTRHLPGRPLSWDSFVRGLLDGLHHKALLPVRGVARSISRARPDLAVISSAHLSHRP</sequence>
<proteinExistence type="predicted"/>
<evidence type="ECO:0000313" key="1">
    <source>
        <dbReference type="EMBL" id="GJE97517.1"/>
    </source>
</evidence>
<comment type="caution">
    <text evidence="1">The sequence shown here is derived from an EMBL/GenBank/DDBJ whole genome shotgun (WGS) entry which is preliminary data.</text>
</comment>
<reference evidence="1 2" key="1">
    <citation type="submission" date="2021-08" db="EMBL/GenBank/DDBJ databases">
        <title>Draft Genome Sequence of Phanerochaete sordida strain YK-624.</title>
        <authorList>
            <person name="Mori T."/>
            <person name="Dohra H."/>
            <person name="Suzuki T."/>
            <person name="Kawagishi H."/>
            <person name="Hirai H."/>
        </authorList>
    </citation>
    <scope>NUCLEOTIDE SEQUENCE [LARGE SCALE GENOMIC DNA]</scope>
    <source>
        <strain evidence="1 2">YK-624</strain>
    </source>
</reference>
<keyword evidence="2" id="KW-1185">Reference proteome</keyword>
<dbReference type="Proteomes" id="UP000703269">
    <property type="component" value="Unassembled WGS sequence"/>
</dbReference>
<evidence type="ECO:0000313" key="2">
    <source>
        <dbReference type="Proteomes" id="UP000703269"/>
    </source>
</evidence>
<organism evidence="1 2">
    <name type="scientific">Phanerochaete sordida</name>
    <dbReference type="NCBI Taxonomy" id="48140"/>
    <lineage>
        <taxon>Eukaryota</taxon>
        <taxon>Fungi</taxon>
        <taxon>Dikarya</taxon>
        <taxon>Basidiomycota</taxon>
        <taxon>Agaricomycotina</taxon>
        <taxon>Agaricomycetes</taxon>
        <taxon>Polyporales</taxon>
        <taxon>Phanerochaetaceae</taxon>
        <taxon>Phanerochaete</taxon>
    </lineage>
</organism>